<name>A0A6A6RVH9_9PLEO</name>
<dbReference type="PANTHER" id="PTHR43092">
    <property type="entry name" value="L-CYSTEINE DESULFHYDRASE"/>
    <property type="match status" value="1"/>
</dbReference>
<keyword evidence="4" id="KW-1185">Reference proteome</keyword>
<dbReference type="OrthoDB" id="5978656at2759"/>
<dbReference type="InterPro" id="IPR015421">
    <property type="entry name" value="PyrdxlP-dep_Trfase_major"/>
</dbReference>
<reference evidence="3" key="1">
    <citation type="journal article" date="2020" name="Stud. Mycol.">
        <title>101 Dothideomycetes genomes: a test case for predicting lifestyles and emergence of pathogens.</title>
        <authorList>
            <person name="Haridas S."/>
            <person name="Albert R."/>
            <person name="Binder M."/>
            <person name="Bloem J."/>
            <person name="Labutti K."/>
            <person name="Salamov A."/>
            <person name="Andreopoulos B."/>
            <person name="Baker S."/>
            <person name="Barry K."/>
            <person name="Bills G."/>
            <person name="Bluhm B."/>
            <person name="Cannon C."/>
            <person name="Castanera R."/>
            <person name="Culley D."/>
            <person name="Daum C."/>
            <person name="Ezra D."/>
            <person name="Gonzalez J."/>
            <person name="Henrissat B."/>
            <person name="Kuo A."/>
            <person name="Liang C."/>
            <person name="Lipzen A."/>
            <person name="Lutzoni F."/>
            <person name="Magnuson J."/>
            <person name="Mondo S."/>
            <person name="Nolan M."/>
            <person name="Ohm R."/>
            <person name="Pangilinan J."/>
            <person name="Park H.-J."/>
            <person name="Ramirez L."/>
            <person name="Alfaro M."/>
            <person name="Sun H."/>
            <person name="Tritt A."/>
            <person name="Yoshinaga Y."/>
            <person name="Zwiers L.-H."/>
            <person name="Turgeon B."/>
            <person name="Goodwin S."/>
            <person name="Spatafora J."/>
            <person name="Crous P."/>
            <person name="Grigoriev I."/>
        </authorList>
    </citation>
    <scope>NUCLEOTIDE SEQUENCE</scope>
    <source>
        <strain evidence="3">CBS 473.64</strain>
    </source>
</reference>
<keyword evidence="3" id="KW-0808">Transferase</keyword>
<dbReference type="InterPro" id="IPR000192">
    <property type="entry name" value="Aminotrans_V_dom"/>
</dbReference>
<protein>
    <submittedName>
        <fullName evidence="3">PLP-dependent transferase</fullName>
    </submittedName>
</protein>
<dbReference type="SUPFAM" id="SSF53383">
    <property type="entry name" value="PLP-dependent transferases"/>
    <property type="match status" value="1"/>
</dbReference>
<evidence type="ECO:0000313" key="4">
    <source>
        <dbReference type="Proteomes" id="UP000799753"/>
    </source>
</evidence>
<accession>A0A6A6RVH9</accession>
<sequence length="457" mass="51352">MTSEELKALDVKTKDGVKFGKELKKEFPTDNRWRNLNHGSFGTYPLAIRKALRSFQDRVEARPDEFIRYTYPKLLDESREAMSKLLNAPTAELVFVTNATTGVNIVLRSLTYEPGDHILYFSVIYGACERTVTYITETTPASAAKIEYISPVEDDWLLSAFRSKVKEVEEAGGKVKVAIFDTVVSNPGIRSPFERLTEACRELGVLSCIDGAHGVGHIELDLGKLDADFFVSNCHKWLHVPRGCAIFHVPVRNQHLIRSTLPTSHGFIPLPKEGEKVINPLPPSDTPKSDFELNFEYVGTLDNSPYLCVPAALAWRLQLGGEKAIIDYNQTLSRLGAQQVAKILGTKVLDNETRTLTKCCMANVLLPLDAEAVLAQGVEAGIEKDSVMVEARTWINRILNDEYLTFLVIMFYGGQWWVRLSAQVYLDMEDYEWAGETLKQVCERVKKGEWTVKKGLL</sequence>
<dbReference type="Proteomes" id="UP000799753">
    <property type="component" value="Unassembled WGS sequence"/>
</dbReference>
<evidence type="ECO:0000256" key="1">
    <source>
        <dbReference type="ARBA" id="ARBA00022898"/>
    </source>
</evidence>
<proteinExistence type="predicted"/>
<evidence type="ECO:0000259" key="2">
    <source>
        <dbReference type="Pfam" id="PF00266"/>
    </source>
</evidence>
<dbReference type="EMBL" id="MU006786">
    <property type="protein sequence ID" value="KAF2639569.1"/>
    <property type="molecule type" value="Genomic_DNA"/>
</dbReference>
<dbReference type="Pfam" id="PF00266">
    <property type="entry name" value="Aminotran_5"/>
    <property type="match status" value="1"/>
</dbReference>
<organism evidence="3 4">
    <name type="scientific">Massarina eburnea CBS 473.64</name>
    <dbReference type="NCBI Taxonomy" id="1395130"/>
    <lineage>
        <taxon>Eukaryota</taxon>
        <taxon>Fungi</taxon>
        <taxon>Dikarya</taxon>
        <taxon>Ascomycota</taxon>
        <taxon>Pezizomycotina</taxon>
        <taxon>Dothideomycetes</taxon>
        <taxon>Pleosporomycetidae</taxon>
        <taxon>Pleosporales</taxon>
        <taxon>Massarineae</taxon>
        <taxon>Massarinaceae</taxon>
        <taxon>Massarina</taxon>
    </lineage>
</organism>
<dbReference type="InterPro" id="IPR015424">
    <property type="entry name" value="PyrdxlP-dep_Trfase"/>
</dbReference>
<keyword evidence="1" id="KW-0663">Pyridoxal phosphate</keyword>
<evidence type="ECO:0000313" key="3">
    <source>
        <dbReference type="EMBL" id="KAF2639569.1"/>
    </source>
</evidence>
<feature type="domain" description="Aminotransferase class V" evidence="2">
    <location>
        <begin position="73"/>
        <end position="362"/>
    </location>
</feature>
<dbReference type="GO" id="GO:0016740">
    <property type="term" value="F:transferase activity"/>
    <property type="evidence" value="ECO:0007669"/>
    <property type="project" value="UniProtKB-KW"/>
</dbReference>
<dbReference type="Gene3D" id="3.40.640.10">
    <property type="entry name" value="Type I PLP-dependent aspartate aminotransferase-like (Major domain)"/>
    <property type="match status" value="1"/>
</dbReference>
<dbReference type="PANTHER" id="PTHR43092:SF2">
    <property type="entry name" value="HERCYNYLCYSTEINE SULFOXIDE LYASE"/>
    <property type="match status" value="1"/>
</dbReference>
<gene>
    <name evidence="3" type="ORF">P280DRAFT_470208</name>
</gene>
<dbReference type="AlphaFoldDB" id="A0A6A6RVH9"/>